<proteinExistence type="predicted"/>
<dbReference type="EMBL" id="QNRQ01000026">
    <property type="protein sequence ID" value="RBP33610.1"/>
    <property type="molecule type" value="Genomic_DNA"/>
</dbReference>
<dbReference type="SUPFAM" id="SSF52799">
    <property type="entry name" value="(Phosphotyrosine protein) phosphatases II"/>
    <property type="match status" value="1"/>
</dbReference>
<reference evidence="2 3" key="1">
    <citation type="submission" date="2018-06" db="EMBL/GenBank/DDBJ databases">
        <title>Genomic Encyclopedia of Type Strains, Phase IV (KMG-IV): sequencing the most valuable type-strain genomes for metagenomic binning, comparative biology and taxonomic classification.</title>
        <authorList>
            <person name="Goeker M."/>
        </authorList>
    </citation>
    <scope>NUCLEOTIDE SEQUENCE [LARGE SCALE GENOMIC DNA]</scope>
    <source>
        <strain evidence="2 3">DSM 25520</strain>
    </source>
</reference>
<sequence length="186" mass="20935">MLSSSVNAVPKKQVHFISQRDAECLSPIPGAAMISITDPDKSEARLGNWDFLYRDSFYDGGYSENTINTMKGAFRLKYASYIDSKQAQDMVDYLAKLVDRGVSQVYVHCYFGVSRSGAIAMYLRDNYGFVENKEITKPNLTVLRLLQDPQRYEALIQGFEPMPVVARTSFHQKVLAAILAAVRFKG</sequence>
<dbReference type="InterPro" id="IPR029021">
    <property type="entry name" value="Prot-tyrosine_phosphatase-like"/>
</dbReference>
<dbReference type="Gene3D" id="3.90.190.10">
    <property type="entry name" value="Protein tyrosine phosphatase superfamily"/>
    <property type="match status" value="1"/>
</dbReference>
<protein>
    <recommendedName>
        <fullName evidence="1">Tyrosine specific protein phosphatases domain-containing protein</fullName>
    </recommendedName>
</protein>
<comment type="caution">
    <text evidence="2">The sequence shown here is derived from an EMBL/GenBank/DDBJ whole genome shotgun (WGS) entry which is preliminary data.</text>
</comment>
<evidence type="ECO:0000259" key="1">
    <source>
        <dbReference type="PROSITE" id="PS50056"/>
    </source>
</evidence>
<dbReference type="InterPro" id="IPR016130">
    <property type="entry name" value="Tyr_Pase_AS"/>
</dbReference>
<evidence type="ECO:0000313" key="2">
    <source>
        <dbReference type="EMBL" id="RBP33610.1"/>
    </source>
</evidence>
<keyword evidence="3" id="KW-1185">Reference proteome</keyword>
<dbReference type="PROSITE" id="PS50056">
    <property type="entry name" value="TYR_PHOSPHATASE_2"/>
    <property type="match status" value="1"/>
</dbReference>
<accession>A0A366GYD9</accession>
<dbReference type="Proteomes" id="UP000253628">
    <property type="component" value="Unassembled WGS sequence"/>
</dbReference>
<dbReference type="PROSITE" id="PS00383">
    <property type="entry name" value="TYR_PHOSPHATASE_1"/>
    <property type="match status" value="1"/>
</dbReference>
<feature type="domain" description="Tyrosine specific protein phosphatases" evidence="1">
    <location>
        <begin position="88"/>
        <end position="121"/>
    </location>
</feature>
<dbReference type="AlphaFoldDB" id="A0A366GYD9"/>
<name>A0A366GYD9_9BURK</name>
<dbReference type="InterPro" id="IPR000387">
    <property type="entry name" value="Tyr_Pase_dom"/>
</dbReference>
<organism evidence="2 3">
    <name type="scientific">Eoetvoesiella caeni</name>
    <dbReference type="NCBI Taxonomy" id="645616"/>
    <lineage>
        <taxon>Bacteria</taxon>
        <taxon>Pseudomonadati</taxon>
        <taxon>Pseudomonadota</taxon>
        <taxon>Betaproteobacteria</taxon>
        <taxon>Burkholderiales</taxon>
        <taxon>Alcaligenaceae</taxon>
        <taxon>Eoetvoesiella</taxon>
    </lineage>
</organism>
<evidence type="ECO:0000313" key="3">
    <source>
        <dbReference type="Proteomes" id="UP000253628"/>
    </source>
</evidence>
<gene>
    <name evidence="2" type="ORF">DFR37_1261</name>
</gene>